<evidence type="ECO:0008006" key="4">
    <source>
        <dbReference type="Google" id="ProtNLM"/>
    </source>
</evidence>
<dbReference type="STRING" id="1416778.SAMN05443633_102121"/>
<keyword evidence="1" id="KW-0472">Membrane</keyword>
<keyword evidence="3" id="KW-1185">Reference proteome</keyword>
<protein>
    <recommendedName>
        <fullName evidence="4">DUF3592 domain-containing protein</fullName>
    </recommendedName>
</protein>
<evidence type="ECO:0000256" key="1">
    <source>
        <dbReference type="SAM" id="Phobius"/>
    </source>
</evidence>
<reference evidence="3" key="1">
    <citation type="submission" date="2016-11" db="EMBL/GenBank/DDBJ databases">
        <authorList>
            <person name="Varghese N."/>
            <person name="Submissions S."/>
        </authorList>
    </citation>
    <scope>NUCLEOTIDE SEQUENCE [LARGE SCALE GENOMIC DNA]</scope>
    <source>
        <strain evidence="3">DSM 27619</strain>
    </source>
</reference>
<keyword evidence="1" id="KW-0812">Transmembrane</keyword>
<evidence type="ECO:0000313" key="2">
    <source>
        <dbReference type="EMBL" id="SHE84035.1"/>
    </source>
</evidence>
<organism evidence="2 3">
    <name type="scientific">Chryseobacterium arachidis</name>
    <dbReference type="NCBI Taxonomy" id="1416778"/>
    <lineage>
        <taxon>Bacteria</taxon>
        <taxon>Pseudomonadati</taxon>
        <taxon>Bacteroidota</taxon>
        <taxon>Flavobacteriia</taxon>
        <taxon>Flavobacteriales</taxon>
        <taxon>Weeksellaceae</taxon>
        <taxon>Chryseobacterium group</taxon>
        <taxon>Chryseobacterium</taxon>
    </lineage>
</organism>
<feature type="transmembrane region" description="Helical" evidence="1">
    <location>
        <begin position="7"/>
        <end position="22"/>
    </location>
</feature>
<sequence length="149" mass="17417">MDIIKKYHIYFWVILIIALLIYDNHTRNLYSRFYKTDGVCTSGTIKEIEGYGRGTGYVFVYTFSVNNKTYDSKTDTGSLNFNDARKLKGKDFLVVYLKSNVHVNRMYVSIPSSQKVGQTGYKNFLTENPKMKNKLEAIPNPGWFWENYF</sequence>
<dbReference type="AlphaFoldDB" id="A0A1M4WS41"/>
<gene>
    <name evidence="2" type="ORF">SAMN05443633_102121</name>
</gene>
<proteinExistence type="predicted"/>
<keyword evidence="1" id="KW-1133">Transmembrane helix</keyword>
<dbReference type="EMBL" id="FQUT01000002">
    <property type="protein sequence ID" value="SHE84035.1"/>
    <property type="molecule type" value="Genomic_DNA"/>
</dbReference>
<evidence type="ECO:0000313" key="3">
    <source>
        <dbReference type="Proteomes" id="UP000184518"/>
    </source>
</evidence>
<accession>A0A1M4WS41</accession>
<dbReference type="Proteomes" id="UP000184518">
    <property type="component" value="Unassembled WGS sequence"/>
</dbReference>
<name>A0A1M4WS41_9FLAO</name>